<dbReference type="RefSeq" id="WP_102790817.1">
    <property type="nucleotide sequence ID" value="NZ_CAXGPP010000002.1"/>
</dbReference>
<dbReference type="InterPro" id="IPR007621">
    <property type="entry name" value="TPM_dom"/>
</dbReference>
<feature type="transmembrane region" description="Helical" evidence="1">
    <location>
        <begin position="39"/>
        <end position="59"/>
    </location>
</feature>
<keyword evidence="1" id="KW-0472">Membrane</keyword>
<dbReference type="EMBL" id="QYYA01000003">
    <property type="protein sequence ID" value="RJG17265.1"/>
    <property type="molecule type" value="Genomic_DNA"/>
</dbReference>
<keyword evidence="1" id="KW-0812">Transmembrane</keyword>
<evidence type="ECO:0000256" key="1">
    <source>
        <dbReference type="SAM" id="Phobius"/>
    </source>
</evidence>
<dbReference type="Gene3D" id="3.10.310.50">
    <property type="match status" value="1"/>
</dbReference>
<dbReference type="AlphaFoldDB" id="A0A418XWQ9"/>
<evidence type="ECO:0000313" key="3">
    <source>
        <dbReference type="EMBL" id="RJG17265.1"/>
    </source>
</evidence>
<dbReference type="OrthoDB" id="5825388at2"/>
<gene>
    <name evidence="3" type="ORF">D4A39_11060</name>
</gene>
<name>A0A418XWQ9_9GAMM</name>
<sequence length="203" mass="22677">MLLDKAAQAALAEAINEQEKRTDAELVTVLATQADDYRYVTLLWAALLSLLVPAALLFLPHWLTAFEALLLQWGMLLVLAVLFRWKPLQFRLVPRRLQHLRAASLARNAFLQQGLHRTRDATGVLIFVSEAEHYVEILADQGIAQHVGDDEWQAIVDTFISRVKAGQTAQGFQETVTACGDKLAAHVPATRQKNELPNHLVIL</sequence>
<comment type="caution">
    <text evidence="3">The sequence shown here is derived from an EMBL/GenBank/DDBJ whole genome shotgun (WGS) entry which is preliminary data.</text>
</comment>
<feature type="domain" description="TPM" evidence="2">
    <location>
        <begin position="97"/>
        <end position="181"/>
    </location>
</feature>
<dbReference type="PANTHER" id="PTHR30373:SF8">
    <property type="entry name" value="BLL7265 PROTEIN"/>
    <property type="match status" value="1"/>
</dbReference>
<dbReference type="Proteomes" id="UP000283734">
    <property type="component" value="Unassembled WGS sequence"/>
</dbReference>
<reference evidence="3 4" key="1">
    <citation type="submission" date="2018-09" db="EMBL/GenBank/DDBJ databases">
        <title>Alcanivorax profundi sp. nov., isolated from 1000 m-depth seawater of the Mariana Trench.</title>
        <authorList>
            <person name="Liu J."/>
        </authorList>
    </citation>
    <scope>NUCLEOTIDE SEQUENCE [LARGE SCALE GENOMIC DNA]</scope>
    <source>
        <strain evidence="3 4">MTEO17</strain>
    </source>
</reference>
<proteinExistence type="predicted"/>
<keyword evidence="4" id="KW-1185">Reference proteome</keyword>
<evidence type="ECO:0000259" key="2">
    <source>
        <dbReference type="Pfam" id="PF04536"/>
    </source>
</evidence>
<protein>
    <recommendedName>
        <fullName evidence="2">TPM domain-containing protein</fullName>
    </recommendedName>
</protein>
<dbReference type="PANTHER" id="PTHR30373">
    <property type="entry name" value="UPF0603 PROTEIN YGCG"/>
    <property type="match status" value="1"/>
</dbReference>
<organism evidence="3 4">
    <name type="scientific">Alcanivorax profundi</name>
    <dbReference type="NCBI Taxonomy" id="2338368"/>
    <lineage>
        <taxon>Bacteria</taxon>
        <taxon>Pseudomonadati</taxon>
        <taxon>Pseudomonadota</taxon>
        <taxon>Gammaproteobacteria</taxon>
        <taxon>Oceanospirillales</taxon>
        <taxon>Alcanivoracaceae</taxon>
        <taxon>Alcanivorax</taxon>
    </lineage>
</organism>
<accession>A0A418XWQ9</accession>
<keyword evidence="1" id="KW-1133">Transmembrane helix</keyword>
<evidence type="ECO:0000313" key="4">
    <source>
        <dbReference type="Proteomes" id="UP000283734"/>
    </source>
</evidence>
<feature type="transmembrane region" description="Helical" evidence="1">
    <location>
        <begin position="65"/>
        <end position="85"/>
    </location>
</feature>
<dbReference type="Pfam" id="PF04536">
    <property type="entry name" value="TPM_phosphatase"/>
    <property type="match status" value="1"/>
</dbReference>